<keyword evidence="5 9" id="KW-0812">Transmembrane</keyword>
<evidence type="ECO:0000256" key="3">
    <source>
        <dbReference type="ARBA" id="ARBA00022448"/>
    </source>
</evidence>
<dbReference type="RefSeq" id="WP_380965137.1">
    <property type="nucleotide sequence ID" value="NZ_JBHTCO010000005.1"/>
</dbReference>
<proteinExistence type="inferred from homology"/>
<dbReference type="EMBL" id="JBHTCO010000005">
    <property type="protein sequence ID" value="MFC7392723.1"/>
    <property type="molecule type" value="Genomic_DNA"/>
</dbReference>
<dbReference type="Gene3D" id="1.10.1760.20">
    <property type="match status" value="1"/>
</dbReference>
<gene>
    <name evidence="10" type="ORF">ACFQRG_06960</name>
</gene>
<dbReference type="Pfam" id="PF02632">
    <property type="entry name" value="BioY"/>
    <property type="match status" value="1"/>
</dbReference>
<feature type="transmembrane region" description="Helical" evidence="9">
    <location>
        <begin position="55"/>
        <end position="73"/>
    </location>
</feature>
<dbReference type="PANTHER" id="PTHR34295:SF4">
    <property type="entry name" value="BIOTIN TRANSPORTER BIOY-RELATED"/>
    <property type="match status" value="1"/>
</dbReference>
<evidence type="ECO:0000256" key="2">
    <source>
        <dbReference type="ARBA" id="ARBA00010692"/>
    </source>
</evidence>
<reference evidence="11" key="1">
    <citation type="journal article" date="2019" name="Int. J. Syst. Evol. Microbiol.">
        <title>The Global Catalogue of Microorganisms (GCM) 10K type strain sequencing project: providing services to taxonomists for standard genome sequencing and annotation.</title>
        <authorList>
            <consortium name="The Broad Institute Genomics Platform"/>
            <consortium name="The Broad Institute Genome Sequencing Center for Infectious Disease"/>
            <person name="Wu L."/>
            <person name="Ma J."/>
        </authorList>
    </citation>
    <scope>NUCLEOTIDE SEQUENCE [LARGE SCALE GENOMIC DNA]</scope>
    <source>
        <strain evidence="11">CGMCC 1.16305</strain>
    </source>
</reference>
<evidence type="ECO:0000313" key="10">
    <source>
        <dbReference type="EMBL" id="MFC7392723.1"/>
    </source>
</evidence>
<sequence length="186" mass="19788">MRTLSLVQTALFVAMIAVMGLLPPIPIPLISVPVTLQTLGVMLAGSLLGTKKGFISVLVFVLIVAAGGPFLSGGRGGLETVIGPSGGYIICWPIAALIIGYLVERFNKKLKIGKLIVFNIIGGILIIYAGGILYYSWMTHTPVRIVALGNLAFLPGDMIKVIITSVLTVKLKPYLNQKEKKEKSAA</sequence>
<name>A0ABW2PZ99_9BACL</name>
<feature type="transmembrane region" description="Helical" evidence="9">
    <location>
        <begin position="115"/>
        <end position="137"/>
    </location>
</feature>
<feature type="transmembrane region" description="Helical" evidence="9">
    <location>
        <begin position="143"/>
        <end position="169"/>
    </location>
</feature>
<accession>A0ABW2PZ99</accession>
<evidence type="ECO:0000256" key="7">
    <source>
        <dbReference type="ARBA" id="ARBA00023136"/>
    </source>
</evidence>
<keyword evidence="4 8" id="KW-1003">Cell membrane</keyword>
<keyword evidence="11" id="KW-1185">Reference proteome</keyword>
<evidence type="ECO:0000256" key="9">
    <source>
        <dbReference type="SAM" id="Phobius"/>
    </source>
</evidence>
<evidence type="ECO:0000256" key="8">
    <source>
        <dbReference type="PIRNR" id="PIRNR016661"/>
    </source>
</evidence>
<dbReference type="PIRSF" id="PIRSF016661">
    <property type="entry name" value="BioY"/>
    <property type="match status" value="1"/>
</dbReference>
<comment type="similarity">
    <text evidence="2 8">Belongs to the BioY family.</text>
</comment>
<evidence type="ECO:0000256" key="1">
    <source>
        <dbReference type="ARBA" id="ARBA00004651"/>
    </source>
</evidence>
<organism evidence="10 11">
    <name type="scientific">Scopulibacillus cellulosilyticus</name>
    <dbReference type="NCBI Taxonomy" id="2665665"/>
    <lineage>
        <taxon>Bacteria</taxon>
        <taxon>Bacillati</taxon>
        <taxon>Bacillota</taxon>
        <taxon>Bacilli</taxon>
        <taxon>Bacillales</taxon>
        <taxon>Sporolactobacillaceae</taxon>
        <taxon>Scopulibacillus</taxon>
    </lineage>
</organism>
<keyword evidence="3 8" id="KW-0813">Transport</keyword>
<feature type="transmembrane region" description="Helical" evidence="9">
    <location>
        <begin position="85"/>
        <end position="103"/>
    </location>
</feature>
<comment type="caution">
    <text evidence="10">The sequence shown here is derived from an EMBL/GenBank/DDBJ whole genome shotgun (WGS) entry which is preliminary data.</text>
</comment>
<dbReference type="Proteomes" id="UP001596505">
    <property type="component" value="Unassembled WGS sequence"/>
</dbReference>
<dbReference type="InterPro" id="IPR003784">
    <property type="entry name" value="BioY"/>
</dbReference>
<protein>
    <recommendedName>
        <fullName evidence="8">Biotin transporter</fullName>
    </recommendedName>
</protein>
<evidence type="ECO:0000256" key="6">
    <source>
        <dbReference type="ARBA" id="ARBA00022989"/>
    </source>
</evidence>
<comment type="subcellular location">
    <subcellularLocation>
        <location evidence="1 8">Cell membrane</location>
        <topology evidence="1 8">Multi-pass membrane protein</topology>
    </subcellularLocation>
</comment>
<dbReference type="PANTHER" id="PTHR34295">
    <property type="entry name" value="BIOTIN TRANSPORTER BIOY"/>
    <property type="match status" value="1"/>
</dbReference>
<evidence type="ECO:0000256" key="4">
    <source>
        <dbReference type="ARBA" id="ARBA00022475"/>
    </source>
</evidence>
<keyword evidence="6 9" id="KW-1133">Transmembrane helix</keyword>
<keyword evidence="7 8" id="KW-0472">Membrane</keyword>
<evidence type="ECO:0000313" key="11">
    <source>
        <dbReference type="Proteomes" id="UP001596505"/>
    </source>
</evidence>
<evidence type="ECO:0000256" key="5">
    <source>
        <dbReference type="ARBA" id="ARBA00022692"/>
    </source>
</evidence>